<feature type="region of interest" description="Disordered" evidence="1">
    <location>
        <begin position="1"/>
        <end position="324"/>
    </location>
</feature>
<feature type="region of interest" description="Disordered" evidence="1">
    <location>
        <begin position="549"/>
        <end position="624"/>
    </location>
</feature>
<evidence type="ECO:0000313" key="2">
    <source>
        <dbReference type="EMBL" id="KAK5166843.1"/>
    </source>
</evidence>
<evidence type="ECO:0000256" key="1">
    <source>
        <dbReference type="SAM" id="MobiDB-lite"/>
    </source>
</evidence>
<feature type="compositionally biased region" description="Polar residues" evidence="1">
    <location>
        <begin position="178"/>
        <end position="188"/>
    </location>
</feature>
<feature type="compositionally biased region" description="Acidic residues" evidence="1">
    <location>
        <begin position="93"/>
        <end position="105"/>
    </location>
</feature>
<feature type="compositionally biased region" description="Low complexity" evidence="1">
    <location>
        <begin position="611"/>
        <end position="624"/>
    </location>
</feature>
<accession>A0AAV9P6G8</accession>
<organism evidence="2 3">
    <name type="scientific">Saxophila tyrrhenica</name>
    <dbReference type="NCBI Taxonomy" id="1690608"/>
    <lineage>
        <taxon>Eukaryota</taxon>
        <taxon>Fungi</taxon>
        <taxon>Dikarya</taxon>
        <taxon>Ascomycota</taxon>
        <taxon>Pezizomycotina</taxon>
        <taxon>Dothideomycetes</taxon>
        <taxon>Dothideomycetidae</taxon>
        <taxon>Mycosphaerellales</taxon>
        <taxon>Extremaceae</taxon>
        <taxon>Saxophila</taxon>
    </lineage>
</organism>
<feature type="compositionally biased region" description="Polar residues" evidence="1">
    <location>
        <begin position="234"/>
        <end position="247"/>
    </location>
</feature>
<comment type="caution">
    <text evidence="2">The sequence shown here is derived from an EMBL/GenBank/DDBJ whole genome shotgun (WGS) entry which is preliminary data.</text>
</comment>
<reference evidence="2 3" key="1">
    <citation type="submission" date="2023-08" db="EMBL/GenBank/DDBJ databases">
        <title>Black Yeasts Isolated from many extreme environments.</title>
        <authorList>
            <person name="Coleine C."/>
            <person name="Stajich J.E."/>
            <person name="Selbmann L."/>
        </authorList>
    </citation>
    <scope>NUCLEOTIDE SEQUENCE [LARGE SCALE GENOMIC DNA]</scope>
    <source>
        <strain evidence="2 3">CCFEE 5935</strain>
    </source>
</reference>
<dbReference type="RefSeq" id="XP_064656651.1">
    <property type="nucleotide sequence ID" value="XM_064804809.1"/>
</dbReference>
<dbReference type="GeneID" id="89928908"/>
<gene>
    <name evidence="2" type="ORF">LTR77_007572</name>
</gene>
<evidence type="ECO:0000313" key="3">
    <source>
        <dbReference type="Proteomes" id="UP001337655"/>
    </source>
</evidence>
<name>A0AAV9P6G8_9PEZI</name>
<feature type="compositionally biased region" description="Basic residues" evidence="1">
    <location>
        <begin position="75"/>
        <end position="86"/>
    </location>
</feature>
<feature type="compositionally biased region" description="Low complexity" evidence="1">
    <location>
        <begin position="53"/>
        <end position="65"/>
    </location>
</feature>
<feature type="compositionally biased region" description="Polar residues" evidence="1">
    <location>
        <begin position="42"/>
        <end position="51"/>
    </location>
</feature>
<dbReference type="AlphaFoldDB" id="A0AAV9P6G8"/>
<dbReference type="Proteomes" id="UP001337655">
    <property type="component" value="Unassembled WGS sequence"/>
</dbReference>
<keyword evidence="3" id="KW-1185">Reference proteome</keyword>
<feature type="region of interest" description="Disordered" evidence="1">
    <location>
        <begin position="379"/>
        <end position="405"/>
    </location>
</feature>
<feature type="compositionally biased region" description="Basic residues" evidence="1">
    <location>
        <begin position="16"/>
        <end position="30"/>
    </location>
</feature>
<protein>
    <submittedName>
        <fullName evidence="2">Uncharacterized protein</fullName>
    </submittedName>
</protein>
<proteinExistence type="predicted"/>
<dbReference type="EMBL" id="JAVRRT010000012">
    <property type="protein sequence ID" value="KAK5166843.1"/>
    <property type="molecule type" value="Genomic_DNA"/>
</dbReference>
<sequence length="624" mass="68798">MPSRNAPKTTYEPVSRPKRQQKFPTRRRSARERPVVPALPKKQSTLTQLDFVSTPSGSSDTISISSDDEFEEPRPRKKQRKSKLSSRQHGVDDSDIQVWEDDDEEGQRVEEMPDQQMYGQQREAQNDRFDTENMPEIPETSEQDIPSSPRVDSGIDSARPNKKVSLQTPTKPLKKEIPSSQTPPSTRFSIRDSKRKANMQKSPLKERSTNVQSAAPDDSAPESQNSSRKDEVRTQTQKVLLNDTTPRAATPDLHAVLPTDVPHHSPSQRPPPRKLRRTATVQDSQPEDLDLSNTVVVESPVKSPVARPKAKSPPTLKRVSTVQDTQCDSAELLSDDVGKDSHQYDAYNDAQAYTGYTQATFDPVNAALDRDAARFGWTQTQRPAPPAIHEPHADSKTDDDEDLDRGCRLGNARVNSNAPMQLPVVQEESSAESGQLQDELLQACSGGVEVESWAQLNSNDGSDEPGDVTLVLDEQVPSPPPVPAPHVTAELPDDAVERIPSSPPAIHQSQISTVVPTQASLLQLPLIDENDDNEAESADQLPHTMLSEAPTIALRESSPQLPDAGFEQMTSESSLPLPPWSSPLRAERPLSGAYRESQFMDWSLPPPPPMSSSRTETPASSSRR</sequence>